<reference evidence="5 6" key="1">
    <citation type="submission" date="2017-09" db="EMBL/GenBank/DDBJ databases">
        <title>Depth-based differentiation of microbial function through sediment-hosted aquifers and enrichment of novel symbionts in the deep terrestrial subsurface.</title>
        <authorList>
            <person name="Probst A.J."/>
            <person name="Ladd B."/>
            <person name="Jarett J.K."/>
            <person name="Geller-Mcgrath D.E."/>
            <person name="Sieber C.M."/>
            <person name="Emerson J.B."/>
            <person name="Anantharaman K."/>
            <person name="Thomas B.C."/>
            <person name="Malmstrom R."/>
            <person name="Stieglmeier M."/>
            <person name="Klingl A."/>
            <person name="Woyke T."/>
            <person name="Ryan C.M."/>
            <person name="Banfield J.F."/>
        </authorList>
    </citation>
    <scope>NUCLEOTIDE SEQUENCE [LARGE SCALE GENOMIC DNA]</scope>
    <source>
        <strain evidence="5">CG11_big_fil_rev_8_21_14_0_20_45_26</strain>
    </source>
</reference>
<dbReference type="InterPro" id="IPR015422">
    <property type="entry name" value="PyrdxlP-dep_Trfase_small"/>
</dbReference>
<dbReference type="PANTHER" id="PTHR30244:SF34">
    <property type="entry name" value="DTDP-4-AMINO-4,6-DIDEOXYGALACTOSE TRANSAMINASE"/>
    <property type="match status" value="1"/>
</dbReference>
<dbReference type="InterPro" id="IPR015421">
    <property type="entry name" value="PyrdxlP-dep_Trfase_major"/>
</dbReference>
<dbReference type="GO" id="GO:0000271">
    <property type="term" value="P:polysaccharide biosynthetic process"/>
    <property type="evidence" value="ECO:0007669"/>
    <property type="project" value="TreeGrafter"/>
</dbReference>
<organism evidence="5 6">
    <name type="scientific">Candidatus Abzuiibacterium crystallinum</name>
    <dbReference type="NCBI Taxonomy" id="1974748"/>
    <lineage>
        <taxon>Bacteria</taxon>
        <taxon>Pseudomonadati</taxon>
        <taxon>Candidatus Omnitrophota</taxon>
        <taxon>Candidatus Abzuiibacterium</taxon>
    </lineage>
</organism>
<sequence>MKIPFNKPGFSGKELAYIKEAVARGHLSGNGYFTKKCHQFFEKRFRIPKVLLTTSCTSALEMAGLLVNLKPGDEVILPSYTFVSSANAFVLRGAVPRFVDIRPDTFNIDETKIASVITKRTKAVIAVHYAGVAAEMDAIQAVARKKNIPIVEDAAQAVDATYRGRFLGTLGDLGAYSFHETKNCMSGEGGALLINRKALIPRAEIIWEKGTNRCQFFRGEVDKYTWVDVGSSFLPSELVAAFLYAQLTHLGKIKEKRKKIYNFYTESLSTLAQRGEVRLPIVPKHCHPNYHMYYLLFSHKRERNRVMAALKKKGILAIFHYIPLHLSPMGKRFGYQAGDFPITEDVSERILRLPLYNDLTLNDQKFIVKTLKSIIS</sequence>
<dbReference type="InterPro" id="IPR000653">
    <property type="entry name" value="DegT/StrS_aminotransferase"/>
</dbReference>
<evidence type="ECO:0000256" key="1">
    <source>
        <dbReference type="ARBA" id="ARBA00037999"/>
    </source>
</evidence>
<keyword evidence="3 4" id="KW-0663">Pyridoxal phosphate</keyword>
<dbReference type="GO" id="GO:0019180">
    <property type="term" value="F:dTDP-4-amino-4,6-dideoxygalactose transaminase activity"/>
    <property type="evidence" value="ECO:0007669"/>
    <property type="project" value="TreeGrafter"/>
</dbReference>
<dbReference type="AlphaFoldDB" id="A0A2H0LNF2"/>
<feature type="modified residue" description="N6-(pyridoxal phosphate)lysine" evidence="3">
    <location>
        <position position="182"/>
    </location>
</feature>
<dbReference type="PANTHER" id="PTHR30244">
    <property type="entry name" value="TRANSAMINASE"/>
    <property type="match status" value="1"/>
</dbReference>
<evidence type="ECO:0000313" key="5">
    <source>
        <dbReference type="EMBL" id="PIQ85194.1"/>
    </source>
</evidence>
<dbReference type="EMBL" id="PCVY01000072">
    <property type="protein sequence ID" value="PIQ85194.1"/>
    <property type="molecule type" value="Genomic_DNA"/>
</dbReference>
<dbReference type="InterPro" id="IPR012749">
    <property type="entry name" value="WecE-like"/>
</dbReference>
<dbReference type="Gene3D" id="3.90.1150.10">
    <property type="entry name" value="Aspartate Aminotransferase, domain 1"/>
    <property type="match status" value="1"/>
</dbReference>
<comment type="similarity">
    <text evidence="1 4">Belongs to the DegT/DnrJ/EryC1 family.</text>
</comment>
<dbReference type="Proteomes" id="UP000230859">
    <property type="component" value="Unassembled WGS sequence"/>
</dbReference>
<comment type="caution">
    <text evidence="5">The sequence shown here is derived from an EMBL/GenBank/DDBJ whole genome shotgun (WGS) entry which is preliminary data.</text>
</comment>
<protein>
    <submittedName>
        <fullName evidence="5">dTDP-4-amino-4,6-dideoxygalactose transaminase</fullName>
    </submittedName>
</protein>
<proteinExistence type="inferred from homology"/>
<dbReference type="SUPFAM" id="SSF53383">
    <property type="entry name" value="PLP-dependent transferases"/>
    <property type="match status" value="1"/>
</dbReference>
<evidence type="ECO:0000256" key="4">
    <source>
        <dbReference type="RuleBase" id="RU004508"/>
    </source>
</evidence>
<evidence type="ECO:0000256" key="3">
    <source>
        <dbReference type="PIRSR" id="PIRSR000390-2"/>
    </source>
</evidence>
<evidence type="ECO:0000313" key="6">
    <source>
        <dbReference type="Proteomes" id="UP000230859"/>
    </source>
</evidence>
<evidence type="ECO:0000256" key="2">
    <source>
        <dbReference type="PIRSR" id="PIRSR000390-1"/>
    </source>
</evidence>
<gene>
    <name evidence="5" type="ORF">COV74_09555</name>
</gene>
<accession>A0A2H0LNF2</accession>
<feature type="active site" description="Proton acceptor" evidence="2">
    <location>
        <position position="182"/>
    </location>
</feature>
<dbReference type="Pfam" id="PF01041">
    <property type="entry name" value="DegT_DnrJ_EryC1"/>
    <property type="match status" value="1"/>
</dbReference>
<dbReference type="InterPro" id="IPR015424">
    <property type="entry name" value="PyrdxlP-dep_Trfase"/>
</dbReference>
<name>A0A2H0LNF2_9BACT</name>
<dbReference type="GO" id="GO:0030170">
    <property type="term" value="F:pyridoxal phosphate binding"/>
    <property type="evidence" value="ECO:0007669"/>
    <property type="project" value="TreeGrafter"/>
</dbReference>
<dbReference type="PIRSF" id="PIRSF000390">
    <property type="entry name" value="PLP_StrS"/>
    <property type="match status" value="1"/>
</dbReference>
<dbReference type="CDD" id="cd00616">
    <property type="entry name" value="AHBA_syn"/>
    <property type="match status" value="1"/>
</dbReference>
<dbReference type="NCBIfam" id="TIGR02379">
    <property type="entry name" value="ECA_wecE"/>
    <property type="match status" value="1"/>
</dbReference>
<dbReference type="FunFam" id="3.40.640.10:FF:000037">
    <property type="entry name" value="dTDP-4-amino-4,6-dideoxygalactose transaminase"/>
    <property type="match status" value="1"/>
</dbReference>
<dbReference type="NCBIfam" id="NF008687">
    <property type="entry name" value="PRK11706.1"/>
    <property type="match status" value="1"/>
</dbReference>
<dbReference type="Gene3D" id="3.40.640.10">
    <property type="entry name" value="Type I PLP-dependent aspartate aminotransferase-like (Major domain)"/>
    <property type="match status" value="1"/>
</dbReference>